<dbReference type="Gene3D" id="1.25.40.10">
    <property type="entry name" value="Tetratricopeptide repeat domain"/>
    <property type="match status" value="1"/>
</dbReference>
<sequence length="209" mass="22733">MDDLGPDRRRKPEQVNRAGLTGPAELVQARDVFGGVHFHGADPPPDMPPRQLPGDVRGFVNRVEELKALNRFLRDGPEGTADGSLSVIAGTAGVGKIQRRLGDRSREAMALDGTGEAYRDLGRPDEAASFHLRATATHRQLGDNWQLALSLDRLATALKLTGRTRDAQQHWREALSLSAAYDDARAAALRDRITEALTRDAESPPGSSR</sequence>
<evidence type="ECO:0000256" key="1">
    <source>
        <dbReference type="SAM" id="MobiDB-lite"/>
    </source>
</evidence>
<organism evidence="2 3">
    <name type="scientific">Micromonospora yangpuensis</name>
    <dbReference type="NCBI Taxonomy" id="683228"/>
    <lineage>
        <taxon>Bacteria</taxon>
        <taxon>Bacillati</taxon>
        <taxon>Actinomycetota</taxon>
        <taxon>Actinomycetes</taxon>
        <taxon>Micromonosporales</taxon>
        <taxon>Micromonosporaceae</taxon>
        <taxon>Micromonospora</taxon>
    </lineage>
</organism>
<dbReference type="AlphaFoldDB" id="A0A1C6UTS2"/>
<reference evidence="2 3" key="1">
    <citation type="submission" date="2016-06" db="EMBL/GenBank/DDBJ databases">
        <authorList>
            <person name="Kjaerup R.B."/>
            <person name="Dalgaard T.S."/>
            <person name="Juul-Madsen H.R."/>
        </authorList>
    </citation>
    <scope>NUCLEOTIDE SEQUENCE [LARGE SCALE GENOMIC DNA]</scope>
    <source>
        <strain evidence="2 3">DSM 45577</strain>
    </source>
</reference>
<evidence type="ECO:0000313" key="3">
    <source>
        <dbReference type="Proteomes" id="UP000198937"/>
    </source>
</evidence>
<gene>
    <name evidence="2" type="ORF">GA0070617_3528</name>
</gene>
<dbReference type="Pfam" id="PF13424">
    <property type="entry name" value="TPR_12"/>
    <property type="match status" value="1"/>
</dbReference>
<evidence type="ECO:0000313" key="2">
    <source>
        <dbReference type="EMBL" id="SCL57442.1"/>
    </source>
</evidence>
<dbReference type="RefSeq" id="WP_091439218.1">
    <property type="nucleotide sequence ID" value="NZ_BMMJ01000013.1"/>
</dbReference>
<dbReference type="STRING" id="683228.GA0070617_3528"/>
<name>A0A1C6UTS2_9ACTN</name>
<feature type="region of interest" description="Disordered" evidence="1">
    <location>
        <begin position="1"/>
        <end position="24"/>
    </location>
</feature>
<proteinExistence type="predicted"/>
<protein>
    <submittedName>
        <fullName evidence="2">Tetratricopeptide repeat-containing protein</fullName>
    </submittedName>
</protein>
<dbReference type="Proteomes" id="UP000198937">
    <property type="component" value="Unassembled WGS sequence"/>
</dbReference>
<accession>A0A1C6UTS2</accession>
<dbReference type="InterPro" id="IPR011990">
    <property type="entry name" value="TPR-like_helical_dom_sf"/>
</dbReference>
<feature type="compositionally biased region" description="Basic and acidic residues" evidence="1">
    <location>
        <begin position="1"/>
        <end position="14"/>
    </location>
</feature>
<dbReference type="EMBL" id="FMIA01000002">
    <property type="protein sequence ID" value="SCL57442.1"/>
    <property type="molecule type" value="Genomic_DNA"/>
</dbReference>
<keyword evidence="3" id="KW-1185">Reference proteome</keyword>
<dbReference type="SUPFAM" id="SSF48452">
    <property type="entry name" value="TPR-like"/>
    <property type="match status" value="1"/>
</dbReference>